<feature type="region of interest" description="Disordered" evidence="1">
    <location>
        <begin position="85"/>
        <end position="126"/>
    </location>
</feature>
<name>A0A1A8WVC0_PLAOA</name>
<accession>A0A1A8WVC0</accession>
<dbReference type="AlphaFoldDB" id="A0A1A8WVC0"/>
<gene>
    <name evidence="4" type="ORF">POVCU1_074640</name>
    <name evidence="3" type="ORF">POVCU2_0099010</name>
</gene>
<feature type="transmembrane region" description="Helical" evidence="2">
    <location>
        <begin position="54"/>
        <end position="80"/>
    </location>
</feature>
<feature type="compositionally biased region" description="Polar residues" evidence="1">
    <location>
        <begin position="116"/>
        <end position="126"/>
    </location>
</feature>
<keyword evidence="2" id="KW-1133">Transmembrane helix</keyword>
<evidence type="ECO:0000313" key="5">
    <source>
        <dbReference type="Proteomes" id="UP000078546"/>
    </source>
</evidence>
<dbReference type="InterPro" id="IPR006389">
    <property type="entry name" value="Early_transc_mb_plasmodium"/>
</dbReference>
<evidence type="ECO:0000256" key="2">
    <source>
        <dbReference type="SAM" id="Phobius"/>
    </source>
</evidence>
<evidence type="ECO:0000313" key="6">
    <source>
        <dbReference type="Proteomes" id="UP000078560"/>
    </source>
</evidence>
<dbReference type="Proteomes" id="UP000078546">
    <property type="component" value="Unassembled WGS sequence"/>
</dbReference>
<protein>
    <submittedName>
        <fullName evidence="3">Early transcribed membrane protein</fullName>
    </submittedName>
</protein>
<dbReference type="Proteomes" id="UP000078560">
    <property type="component" value="Unassembled WGS sequence"/>
</dbReference>
<feature type="compositionally biased region" description="Basic and acidic residues" evidence="1">
    <location>
        <begin position="98"/>
        <end position="114"/>
    </location>
</feature>
<dbReference type="NCBIfam" id="TIGR01495">
    <property type="entry name" value="ETRAMP"/>
    <property type="match status" value="1"/>
</dbReference>
<dbReference type="EMBL" id="FLQU01002177">
    <property type="protein sequence ID" value="SBS95814.1"/>
    <property type="molecule type" value="Genomic_DNA"/>
</dbReference>
<proteinExistence type="predicted"/>
<keyword evidence="2" id="KW-0472">Membrane</keyword>
<dbReference type="EMBL" id="FLQV01003210">
    <property type="protein sequence ID" value="SBT02239.1"/>
    <property type="molecule type" value="Genomic_DNA"/>
</dbReference>
<evidence type="ECO:0000313" key="4">
    <source>
        <dbReference type="EMBL" id="SBT02239.1"/>
    </source>
</evidence>
<organism evidence="3 6">
    <name type="scientific">Plasmodium ovale curtisi</name>
    <dbReference type="NCBI Taxonomy" id="864141"/>
    <lineage>
        <taxon>Eukaryota</taxon>
        <taxon>Sar</taxon>
        <taxon>Alveolata</taxon>
        <taxon>Apicomplexa</taxon>
        <taxon>Aconoidasida</taxon>
        <taxon>Haemosporida</taxon>
        <taxon>Plasmodiidae</taxon>
        <taxon>Plasmodium</taxon>
        <taxon>Plasmodium (Plasmodium)</taxon>
    </lineage>
</organism>
<evidence type="ECO:0000313" key="3">
    <source>
        <dbReference type="EMBL" id="SBS95814.1"/>
    </source>
</evidence>
<reference evidence="3" key="2">
    <citation type="submission" date="2016-05" db="EMBL/GenBank/DDBJ databases">
        <authorList>
            <person name="Lavstsen T."/>
            <person name="Jespersen J.S."/>
        </authorList>
    </citation>
    <scope>NUCLEOTIDE SEQUENCE [LARGE SCALE GENOMIC DNA]</scope>
</reference>
<evidence type="ECO:0000256" key="1">
    <source>
        <dbReference type="SAM" id="MobiDB-lite"/>
    </source>
</evidence>
<keyword evidence="2" id="KW-0812">Transmembrane</keyword>
<dbReference type="Pfam" id="PF09716">
    <property type="entry name" value="ETRAMP"/>
    <property type="match status" value="1"/>
</dbReference>
<sequence length="126" mass="13668">MKITKIFYFVAFLLAIKVFVPGMNDSLVDAKAVGPDAKTLKKVDDDIARKQKHQTIMIISSIATGIALLLGGALGGYGYYRHKKVKGSENNQTSKPLGKGDPKSFSRSSEDVSKHPNPNTPKSYGI</sequence>
<reference evidence="5 6" key="1">
    <citation type="submission" date="2016-05" db="EMBL/GenBank/DDBJ databases">
        <authorList>
            <person name="Naeem Raeece"/>
        </authorList>
    </citation>
    <scope>NUCLEOTIDE SEQUENCE [LARGE SCALE GENOMIC DNA]</scope>
</reference>